<dbReference type="Gene3D" id="3.40.50.200">
    <property type="entry name" value="Peptidase S8/S53 domain"/>
    <property type="match status" value="2"/>
</dbReference>
<evidence type="ECO:0000256" key="3">
    <source>
        <dbReference type="ARBA" id="ARBA00022729"/>
    </source>
</evidence>
<dbReference type="InterPro" id="IPR041469">
    <property type="entry name" value="Subtilisin-like_FN3"/>
</dbReference>
<keyword evidence="3" id="KW-0732">Signal</keyword>
<feature type="active site" description="Charge relay system" evidence="6 7">
    <location>
        <position position="341"/>
    </location>
</feature>
<dbReference type="PANTHER" id="PTHR10795">
    <property type="entry name" value="PROPROTEIN CONVERTASE SUBTILISIN/KEXIN"/>
    <property type="match status" value="1"/>
</dbReference>
<dbReference type="InterPro" id="IPR034197">
    <property type="entry name" value="Peptidases_S8_3"/>
</dbReference>
<name>A0AAW2T9N5_9LAMI</name>
<keyword evidence="5 7" id="KW-0720">Serine protease</keyword>
<feature type="active site" description="Charge relay system" evidence="6 7">
    <location>
        <position position="575"/>
    </location>
</feature>
<feature type="region of interest" description="Disordered" evidence="8">
    <location>
        <begin position="327"/>
        <end position="346"/>
    </location>
</feature>
<dbReference type="PROSITE" id="PS51892">
    <property type="entry name" value="SUBTILASE"/>
    <property type="match status" value="1"/>
</dbReference>
<proteinExistence type="inferred from homology"/>
<reference evidence="12" key="1">
    <citation type="submission" date="2020-06" db="EMBL/GenBank/DDBJ databases">
        <authorList>
            <person name="Li T."/>
            <person name="Hu X."/>
            <person name="Zhang T."/>
            <person name="Song X."/>
            <person name="Zhang H."/>
            <person name="Dai N."/>
            <person name="Sheng W."/>
            <person name="Hou X."/>
            <person name="Wei L."/>
        </authorList>
    </citation>
    <scope>NUCLEOTIDE SEQUENCE</scope>
    <source>
        <strain evidence="12">KEN1</strain>
        <tissue evidence="12">Leaf</tissue>
    </source>
</reference>
<keyword evidence="4 7" id="KW-0378">Hydrolase</keyword>
<dbReference type="Pfam" id="PF17766">
    <property type="entry name" value="fn3_6"/>
    <property type="match status" value="1"/>
</dbReference>
<dbReference type="CDD" id="cd04852">
    <property type="entry name" value="Peptidases_S8_3"/>
    <property type="match status" value="1"/>
</dbReference>
<gene>
    <name evidence="12" type="ORF">Slati_4159600</name>
</gene>
<dbReference type="GO" id="GO:0006508">
    <property type="term" value="P:proteolysis"/>
    <property type="evidence" value="ECO:0007669"/>
    <property type="project" value="UniProtKB-KW"/>
</dbReference>
<dbReference type="Gene3D" id="2.60.40.2310">
    <property type="match status" value="1"/>
</dbReference>
<feature type="active site" description="Charge relay system" evidence="6 7">
    <location>
        <position position="72"/>
    </location>
</feature>
<feature type="domain" description="Peptidase S8/S53" evidence="9">
    <location>
        <begin position="64"/>
        <end position="205"/>
    </location>
</feature>
<accession>A0AAW2T9N5</accession>
<evidence type="ECO:0000259" key="9">
    <source>
        <dbReference type="Pfam" id="PF00082"/>
    </source>
</evidence>
<dbReference type="Pfam" id="PF05922">
    <property type="entry name" value="Inhibitor_I9"/>
    <property type="match status" value="1"/>
</dbReference>
<evidence type="ECO:0000256" key="1">
    <source>
        <dbReference type="ARBA" id="ARBA00011073"/>
    </source>
</evidence>
<dbReference type="PROSITE" id="PS00138">
    <property type="entry name" value="SUBTILASE_SER"/>
    <property type="match status" value="1"/>
</dbReference>
<dbReference type="GO" id="GO:0004252">
    <property type="term" value="F:serine-type endopeptidase activity"/>
    <property type="evidence" value="ECO:0007669"/>
    <property type="project" value="UniProtKB-UniRule"/>
</dbReference>
<feature type="domain" description="Inhibitor I9" evidence="10">
    <location>
        <begin position="10"/>
        <end position="57"/>
    </location>
</feature>
<dbReference type="InterPro" id="IPR045051">
    <property type="entry name" value="SBT"/>
</dbReference>
<evidence type="ECO:0000259" key="11">
    <source>
        <dbReference type="Pfam" id="PF17766"/>
    </source>
</evidence>
<dbReference type="InterPro" id="IPR010259">
    <property type="entry name" value="S8pro/Inhibitor_I9"/>
</dbReference>
<feature type="domain" description="Peptidase S8/S53" evidence="9">
    <location>
        <begin position="324"/>
        <end position="625"/>
    </location>
</feature>
<evidence type="ECO:0000256" key="2">
    <source>
        <dbReference type="ARBA" id="ARBA00022670"/>
    </source>
</evidence>
<organism evidence="12">
    <name type="scientific">Sesamum latifolium</name>
    <dbReference type="NCBI Taxonomy" id="2727402"/>
    <lineage>
        <taxon>Eukaryota</taxon>
        <taxon>Viridiplantae</taxon>
        <taxon>Streptophyta</taxon>
        <taxon>Embryophyta</taxon>
        <taxon>Tracheophyta</taxon>
        <taxon>Spermatophyta</taxon>
        <taxon>Magnoliopsida</taxon>
        <taxon>eudicotyledons</taxon>
        <taxon>Gunneridae</taxon>
        <taxon>Pentapetalae</taxon>
        <taxon>asterids</taxon>
        <taxon>lamiids</taxon>
        <taxon>Lamiales</taxon>
        <taxon>Pedaliaceae</taxon>
        <taxon>Sesamum</taxon>
    </lineage>
</organism>
<evidence type="ECO:0000256" key="4">
    <source>
        <dbReference type="ARBA" id="ARBA00022801"/>
    </source>
</evidence>
<comment type="similarity">
    <text evidence="1 7">Belongs to the peptidase S8 family.</text>
</comment>
<evidence type="ECO:0000256" key="7">
    <source>
        <dbReference type="PROSITE-ProRule" id="PRU01240"/>
    </source>
</evidence>
<sequence>MGDRPKGEFSATAQHMSMLQATLGSKRASESWLYSYKRSFNGFVAKLTLEEKTKIATERRKTESDVIVGMLDSGIWPESPSFDDKDFGPPPTKWKGSCQSSSNFTCNNKIIGAKYYHSEGPINPPSIPSPRDSGGHGSHTASTAAGGLVYGANLYGLGAGTARGAVPSARIAVYKICWSGGCSDADILAAFDDAIADGVDIISISGISVNKFVLENESYPLVYGGNVPNTAGGYDNSTSRYCVADSLDRKLVEGTIVLCDGLNSAEPTAAAGAAGTIMHDDYFTDFAFSFPLPASYLGDDDGSKVYNYINGTSKIIGARYYHSEGNVTPPDFPSPRDSEGHGSHTASTAAGGVVYGANLYGLGAGTARGGVPSARIAVYKICWSDGCSDADILAAFDDAIADGVDIISISVGGFFPSDYFGDPIAIGAFHAMKNGVLTSNSAGNSGRTLQRSSTFRLGPFRLLPGVSVNTFVLENESYPLVYGGNVPNTAGGYDNSTSSKPTATIFKSVEANETLAPFVVSFSSRGPNPITADILKPDLTAPGVDILAAWSEATTVTGFPEDSRVVPYNIISGTSMSCPHASGAAAYVKSFNPTWSPSAVKSALMTTAAPMSVATNTDAEFAYGSGHIDPLKAKSPGLVYDMEEADYVSFLCGQGYSNKNLQLITGDNTTCTASNNATVYDLNYPSFTLSAASGASVSRVFHRTVTNVGSASSTYRAAVIAPEELSIQVQPGILSFTSVGEKQSFAVTVTASVGDSVLSGSLVWDDGENKVRSPVVAYAA</sequence>
<dbReference type="CDD" id="cd02120">
    <property type="entry name" value="PA_subtilisin_like"/>
    <property type="match status" value="1"/>
</dbReference>
<dbReference type="InterPro" id="IPR023828">
    <property type="entry name" value="Peptidase_S8_Ser-AS"/>
</dbReference>
<evidence type="ECO:0000256" key="6">
    <source>
        <dbReference type="PIRSR" id="PIRSR615500-1"/>
    </source>
</evidence>
<protein>
    <submittedName>
        <fullName evidence="12">Cucumisin</fullName>
    </submittedName>
</protein>
<dbReference type="PRINTS" id="PR00723">
    <property type="entry name" value="SUBTILISIN"/>
</dbReference>
<evidence type="ECO:0000313" key="12">
    <source>
        <dbReference type="EMBL" id="KAL0401297.1"/>
    </source>
</evidence>
<keyword evidence="2 7" id="KW-0645">Protease</keyword>
<dbReference type="AlphaFoldDB" id="A0AAW2T9N5"/>
<evidence type="ECO:0000256" key="8">
    <source>
        <dbReference type="SAM" id="MobiDB-lite"/>
    </source>
</evidence>
<dbReference type="InterPro" id="IPR036852">
    <property type="entry name" value="Peptidase_S8/S53_dom_sf"/>
</dbReference>
<feature type="domain" description="Subtilisin-like protease fibronectin type-III" evidence="11">
    <location>
        <begin position="681"/>
        <end position="776"/>
    </location>
</feature>
<dbReference type="SUPFAM" id="SSF52743">
    <property type="entry name" value="Subtilisin-like"/>
    <property type="match status" value="2"/>
</dbReference>
<dbReference type="EMBL" id="JACGWN010000015">
    <property type="protein sequence ID" value="KAL0401297.1"/>
    <property type="molecule type" value="Genomic_DNA"/>
</dbReference>
<evidence type="ECO:0000256" key="5">
    <source>
        <dbReference type="ARBA" id="ARBA00022825"/>
    </source>
</evidence>
<dbReference type="Pfam" id="PF00082">
    <property type="entry name" value="Peptidase_S8"/>
    <property type="match status" value="2"/>
</dbReference>
<evidence type="ECO:0000259" key="10">
    <source>
        <dbReference type="Pfam" id="PF05922"/>
    </source>
</evidence>
<comment type="caution">
    <text evidence="12">The sequence shown here is derived from an EMBL/GenBank/DDBJ whole genome shotgun (WGS) entry which is preliminary data.</text>
</comment>
<reference evidence="12" key="2">
    <citation type="journal article" date="2024" name="Plant">
        <title>Genomic evolution and insights into agronomic trait innovations of Sesamum species.</title>
        <authorList>
            <person name="Miao H."/>
            <person name="Wang L."/>
            <person name="Qu L."/>
            <person name="Liu H."/>
            <person name="Sun Y."/>
            <person name="Le M."/>
            <person name="Wang Q."/>
            <person name="Wei S."/>
            <person name="Zheng Y."/>
            <person name="Lin W."/>
            <person name="Duan Y."/>
            <person name="Cao H."/>
            <person name="Xiong S."/>
            <person name="Wang X."/>
            <person name="Wei L."/>
            <person name="Li C."/>
            <person name="Ma Q."/>
            <person name="Ju M."/>
            <person name="Zhao R."/>
            <person name="Li G."/>
            <person name="Mu C."/>
            <person name="Tian Q."/>
            <person name="Mei H."/>
            <person name="Zhang T."/>
            <person name="Gao T."/>
            <person name="Zhang H."/>
        </authorList>
    </citation>
    <scope>NUCLEOTIDE SEQUENCE</scope>
    <source>
        <strain evidence="12">KEN1</strain>
    </source>
</reference>
<dbReference type="InterPro" id="IPR015500">
    <property type="entry name" value="Peptidase_S8_subtilisin-rel"/>
</dbReference>
<dbReference type="InterPro" id="IPR000209">
    <property type="entry name" value="Peptidase_S8/S53_dom"/>
</dbReference>